<keyword evidence="4" id="KW-0997">Cell inner membrane</keyword>
<dbReference type="PANTHER" id="PTHR30574:SF1">
    <property type="entry name" value="SULPHUR TRANSPORT DOMAIN-CONTAINING PROTEIN"/>
    <property type="match status" value="1"/>
</dbReference>
<organism evidence="10 11">
    <name type="scientific">Vreelandella halophila</name>
    <dbReference type="NCBI Taxonomy" id="86177"/>
    <lineage>
        <taxon>Bacteria</taxon>
        <taxon>Pseudomonadati</taxon>
        <taxon>Pseudomonadota</taxon>
        <taxon>Gammaproteobacteria</taxon>
        <taxon>Oceanospirillales</taxon>
        <taxon>Halomonadaceae</taxon>
        <taxon>Vreelandella</taxon>
    </lineage>
</organism>
<dbReference type="RefSeq" id="WP_151439565.1">
    <property type="nucleotide sequence ID" value="NZ_WMEX01000004.1"/>
</dbReference>
<comment type="caution">
    <text evidence="10">The sequence shown here is derived from an EMBL/GenBank/DDBJ whole genome shotgun (WGS) entry which is preliminary data.</text>
</comment>
<feature type="transmembrane region" description="Helical" evidence="9">
    <location>
        <begin position="128"/>
        <end position="149"/>
    </location>
</feature>
<evidence type="ECO:0000256" key="9">
    <source>
        <dbReference type="SAM" id="Phobius"/>
    </source>
</evidence>
<gene>
    <name evidence="10" type="ORF">GLW01_07885</name>
</gene>
<proteinExistence type="inferred from homology"/>
<evidence type="ECO:0000256" key="7">
    <source>
        <dbReference type="ARBA" id="ARBA00023136"/>
    </source>
</evidence>
<evidence type="ECO:0000256" key="4">
    <source>
        <dbReference type="ARBA" id="ARBA00022519"/>
    </source>
</evidence>
<name>A0A9X4YCL4_9GAMM</name>
<dbReference type="InterPro" id="IPR007272">
    <property type="entry name" value="Sulf_transp_TsuA/YedE"/>
</dbReference>
<evidence type="ECO:0000313" key="11">
    <source>
        <dbReference type="Proteomes" id="UP000460751"/>
    </source>
</evidence>
<keyword evidence="11" id="KW-1185">Reference proteome</keyword>
<dbReference type="GO" id="GO:0005886">
    <property type="term" value="C:plasma membrane"/>
    <property type="evidence" value="ECO:0007669"/>
    <property type="project" value="UniProtKB-SubCell"/>
</dbReference>
<dbReference type="Proteomes" id="UP000460751">
    <property type="component" value="Unassembled WGS sequence"/>
</dbReference>
<feature type="transmembrane region" description="Helical" evidence="9">
    <location>
        <begin position="6"/>
        <end position="28"/>
    </location>
</feature>
<keyword evidence="3" id="KW-1003">Cell membrane</keyword>
<dbReference type="AlphaFoldDB" id="A0A9X4YCL4"/>
<evidence type="ECO:0000256" key="8">
    <source>
        <dbReference type="ARBA" id="ARBA00035655"/>
    </source>
</evidence>
<protein>
    <submittedName>
        <fullName evidence="10">YeeE/YedE family protein</fullName>
    </submittedName>
</protein>
<reference evidence="10 11" key="1">
    <citation type="submission" date="2019-11" db="EMBL/GenBank/DDBJ databases">
        <title>Genome sequences of 17 halophilic strains isolated from different environments.</title>
        <authorList>
            <person name="Furrow R.E."/>
        </authorList>
    </citation>
    <scope>NUCLEOTIDE SEQUENCE [LARGE SCALE GENOMIC DNA]</scope>
    <source>
        <strain evidence="10 11">22507_15_FS</strain>
    </source>
</reference>
<evidence type="ECO:0000256" key="1">
    <source>
        <dbReference type="ARBA" id="ARBA00004429"/>
    </source>
</evidence>
<comment type="subcellular location">
    <subcellularLocation>
        <location evidence="1">Cell inner membrane</location>
        <topology evidence="1">Multi-pass membrane protein</topology>
    </subcellularLocation>
</comment>
<evidence type="ECO:0000256" key="5">
    <source>
        <dbReference type="ARBA" id="ARBA00022692"/>
    </source>
</evidence>
<keyword evidence="2" id="KW-0813">Transport</keyword>
<keyword evidence="5 9" id="KW-0812">Transmembrane</keyword>
<keyword evidence="7 9" id="KW-0472">Membrane</keyword>
<feature type="transmembrane region" description="Helical" evidence="9">
    <location>
        <begin position="86"/>
        <end position="107"/>
    </location>
</feature>
<sequence>MDTASLLNGVAGGVLIGASAVFLMGMMGRIAGISGIVSGMLYEPVNSERIWKGAFVLGLVLGPFMLTQLAPQWGNVAGVAEGAIGAPMASVPVMVVAGLLVGLGTGLGAGCTSGHGVCGMARLSTRSIMATLVFLACGMATVFVVRHLLGGGA</sequence>
<dbReference type="EMBL" id="WMEX01000004">
    <property type="protein sequence ID" value="MYL26715.1"/>
    <property type="molecule type" value="Genomic_DNA"/>
</dbReference>
<evidence type="ECO:0000256" key="6">
    <source>
        <dbReference type="ARBA" id="ARBA00022989"/>
    </source>
</evidence>
<accession>A0A9X4YCL4</accession>
<dbReference type="PANTHER" id="PTHR30574">
    <property type="entry name" value="INNER MEMBRANE PROTEIN YEDE"/>
    <property type="match status" value="1"/>
</dbReference>
<keyword evidence="6 9" id="KW-1133">Transmembrane helix</keyword>
<comment type="similarity">
    <text evidence="8">Belongs to the TsuA/YedE (TC 9.B.102) family.</text>
</comment>
<dbReference type="OrthoDB" id="9814020at2"/>
<feature type="transmembrane region" description="Helical" evidence="9">
    <location>
        <begin position="49"/>
        <end position="66"/>
    </location>
</feature>
<evidence type="ECO:0000313" key="10">
    <source>
        <dbReference type="EMBL" id="MYL26715.1"/>
    </source>
</evidence>
<evidence type="ECO:0000256" key="3">
    <source>
        <dbReference type="ARBA" id="ARBA00022475"/>
    </source>
</evidence>
<evidence type="ECO:0000256" key="2">
    <source>
        <dbReference type="ARBA" id="ARBA00022448"/>
    </source>
</evidence>